<dbReference type="AlphaFoldDB" id="A0A8T0QE41"/>
<feature type="region of interest" description="Disordered" evidence="1">
    <location>
        <begin position="1"/>
        <end position="119"/>
    </location>
</feature>
<evidence type="ECO:0000313" key="3">
    <source>
        <dbReference type="Proteomes" id="UP000823388"/>
    </source>
</evidence>
<comment type="caution">
    <text evidence="2">The sequence shown here is derived from an EMBL/GenBank/DDBJ whole genome shotgun (WGS) entry which is preliminary data.</text>
</comment>
<accession>A0A8T0QE41</accession>
<gene>
    <name evidence="2" type="ORF">PVAP13_7NG321400</name>
</gene>
<evidence type="ECO:0000313" key="2">
    <source>
        <dbReference type="EMBL" id="KAG2568494.1"/>
    </source>
</evidence>
<dbReference type="EMBL" id="CM029050">
    <property type="protein sequence ID" value="KAG2568494.1"/>
    <property type="molecule type" value="Genomic_DNA"/>
</dbReference>
<proteinExistence type="predicted"/>
<name>A0A8T0QE41_PANVG</name>
<sequence length="119" mass="12348">MSEANGKRKTHQKERATDEQQPGEISLSVEGEGEGAGRRGGRRSAEQSQRRAASRRRALEPVRAPGEGEGGVRRRGRGRRSANGREAPCPGGGGTPSSGTEGRERSEGKGSAGGSSALP</sequence>
<dbReference type="Proteomes" id="UP000823388">
    <property type="component" value="Chromosome 7N"/>
</dbReference>
<feature type="compositionally biased region" description="Basic residues" evidence="1">
    <location>
        <begin position="73"/>
        <end position="82"/>
    </location>
</feature>
<organism evidence="2 3">
    <name type="scientific">Panicum virgatum</name>
    <name type="common">Blackwell switchgrass</name>
    <dbReference type="NCBI Taxonomy" id="38727"/>
    <lineage>
        <taxon>Eukaryota</taxon>
        <taxon>Viridiplantae</taxon>
        <taxon>Streptophyta</taxon>
        <taxon>Embryophyta</taxon>
        <taxon>Tracheophyta</taxon>
        <taxon>Spermatophyta</taxon>
        <taxon>Magnoliopsida</taxon>
        <taxon>Liliopsida</taxon>
        <taxon>Poales</taxon>
        <taxon>Poaceae</taxon>
        <taxon>PACMAD clade</taxon>
        <taxon>Panicoideae</taxon>
        <taxon>Panicodae</taxon>
        <taxon>Paniceae</taxon>
        <taxon>Panicinae</taxon>
        <taxon>Panicum</taxon>
        <taxon>Panicum sect. Hiantes</taxon>
    </lineage>
</organism>
<evidence type="ECO:0000256" key="1">
    <source>
        <dbReference type="SAM" id="MobiDB-lite"/>
    </source>
</evidence>
<reference evidence="2" key="1">
    <citation type="submission" date="2020-05" db="EMBL/GenBank/DDBJ databases">
        <title>WGS assembly of Panicum virgatum.</title>
        <authorList>
            <person name="Lovell J.T."/>
            <person name="Jenkins J."/>
            <person name="Shu S."/>
            <person name="Juenger T.E."/>
            <person name="Schmutz J."/>
        </authorList>
    </citation>
    <scope>NUCLEOTIDE SEQUENCE</scope>
    <source>
        <strain evidence="2">AP13</strain>
    </source>
</reference>
<protein>
    <submittedName>
        <fullName evidence="2">Uncharacterized protein</fullName>
    </submittedName>
</protein>
<keyword evidence="3" id="KW-1185">Reference proteome</keyword>